<name>A0A0M9A483_9HYME</name>
<protein>
    <submittedName>
        <fullName evidence="2">Uncharacterized protein</fullName>
    </submittedName>
</protein>
<evidence type="ECO:0000313" key="3">
    <source>
        <dbReference type="Proteomes" id="UP000053105"/>
    </source>
</evidence>
<evidence type="ECO:0000313" key="2">
    <source>
        <dbReference type="EMBL" id="KOX75613.1"/>
    </source>
</evidence>
<dbReference type="AlphaFoldDB" id="A0A0M9A483"/>
<keyword evidence="3" id="KW-1185">Reference proteome</keyword>
<dbReference type="Proteomes" id="UP000053105">
    <property type="component" value="Unassembled WGS sequence"/>
</dbReference>
<sequence length="104" mass="12331">MELCREAWDNSTRRKVHEKKEKRSDPGPFRKRVETCRDKLFSMDQYYQHNNCDNNLIFIQRINWSLVKVTKTTNHYALLGHQPKNSSGRCHASTFEQSLVIFGD</sequence>
<feature type="region of interest" description="Disordered" evidence="1">
    <location>
        <begin position="1"/>
        <end position="30"/>
    </location>
</feature>
<feature type="compositionally biased region" description="Basic and acidic residues" evidence="1">
    <location>
        <begin position="1"/>
        <end position="25"/>
    </location>
</feature>
<dbReference type="EMBL" id="KQ435760">
    <property type="protein sequence ID" value="KOX75613.1"/>
    <property type="molecule type" value="Genomic_DNA"/>
</dbReference>
<gene>
    <name evidence="2" type="ORF">WN51_12802</name>
</gene>
<organism evidence="2 3">
    <name type="scientific">Melipona quadrifasciata</name>
    <dbReference type="NCBI Taxonomy" id="166423"/>
    <lineage>
        <taxon>Eukaryota</taxon>
        <taxon>Metazoa</taxon>
        <taxon>Ecdysozoa</taxon>
        <taxon>Arthropoda</taxon>
        <taxon>Hexapoda</taxon>
        <taxon>Insecta</taxon>
        <taxon>Pterygota</taxon>
        <taxon>Neoptera</taxon>
        <taxon>Endopterygota</taxon>
        <taxon>Hymenoptera</taxon>
        <taxon>Apocrita</taxon>
        <taxon>Aculeata</taxon>
        <taxon>Apoidea</taxon>
        <taxon>Anthophila</taxon>
        <taxon>Apidae</taxon>
        <taxon>Melipona</taxon>
    </lineage>
</organism>
<proteinExistence type="predicted"/>
<accession>A0A0M9A483</accession>
<reference evidence="2 3" key="1">
    <citation type="submission" date="2015-07" db="EMBL/GenBank/DDBJ databases">
        <title>The genome of Melipona quadrifasciata.</title>
        <authorList>
            <person name="Pan H."/>
            <person name="Kapheim K."/>
        </authorList>
    </citation>
    <scope>NUCLEOTIDE SEQUENCE [LARGE SCALE GENOMIC DNA]</scope>
    <source>
        <strain evidence="2">0111107301</strain>
        <tissue evidence="2">Whole body</tissue>
    </source>
</reference>
<evidence type="ECO:0000256" key="1">
    <source>
        <dbReference type="SAM" id="MobiDB-lite"/>
    </source>
</evidence>